<feature type="transmembrane region" description="Helical" evidence="7">
    <location>
        <begin position="334"/>
        <end position="353"/>
    </location>
</feature>
<sequence length="440" mass="46720">MGTSTGQTAATRSHRNRAVVASTVGTAIEWYDFFLYGTAAALVFPHLFFPGQSDYTGVLASFATQFVGFAARPVGAAIFGHFGDRVGRKSTLVITLLLMGVSTVLIGCLPTYDSIGLAAPILLVVLRVVQGIGVGGEWGGSVLLAMEWGPRKRRGLMASWPQMGVPLGLLASTGMVRWMTSATGGDFETWGWRIPFLASAVLIAIGLYVRLRVVESPDFSAVKNAQAVVRLPVWDVLRHQWREVLTAAFVRLSEQAPFYLFITFVLAYGTEHLGLARSDLLDDTLVAAAVGLVSIPLFGHLSDRIGRRLVYGIGIACVAAFAFPYFALLNTGSSGLVLLAIVLSLVFHDVQYGPQAALIAEGFGTQVRYSGAGLGYQLASVIAGGPAPLIAAAILEDTGSSVGISVYIVACCVLSFVALLFIPRRADSDLTVGESARQEV</sequence>
<reference evidence="9 10" key="1">
    <citation type="submission" date="2024-08" db="EMBL/GenBank/DDBJ databases">
        <title>Genome sequence of Streptomyces aureus CACIA-1.46HGO.</title>
        <authorList>
            <person name="Evangelista-Martinez Z."/>
        </authorList>
    </citation>
    <scope>NUCLEOTIDE SEQUENCE [LARGE SCALE GENOMIC DNA]</scope>
    <source>
        <strain evidence="9 10">CACIA-1.46HGO</strain>
    </source>
</reference>
<protein>
    <submittedName>
        <fullName evidence="9">MFS transporter</fullName>
    </submittedName>
</protein>
<name>A0ABV4SHN2_9ACTN</name>
<feature type="transmembrane region" description="Helical" evidence="7">
    <location>
        <begin position="118"/>
        <end position="146"/>
    </location>
</feature>
<feature type="transmembrane region" description="Helical" evidence="7">
    <location>
        <begin position="55"/>
        <end position="79"/>
    </location>
</feature>
<dbReference type="PANTHER" id="PTHR43045">
    <property type="entry name" value="SHIKIMATE TRANSPORTER"/>
    <property type="match status" value="1"/>
</dbReference>
<organism evidence="9 10">
    <name type="scientific">Streptomyces aureus</name>
    <dbReference type="NCBI Taxonomy" id="193461"/>
    <lineage>
        <taxon>Bacteria</taxon>
        <taxon>Bacillati</taxon>
        <taxon>Actinomycetota</taxon>
        <taxon>Actinomycetes</taxon>
        <taxon>Kitasatosporales</taxon>
        <taxon>Streptomycetaceae</taxon>
        <taxon>Streptomyces</taxon>
    </lineage>
</organism>
<dbReference type="PANTHER" id="PTHR43045:SF1">
    <property type="entry name" value="SHIKIMATE TRANSPORTER"/>
    <property type="match status" value="1"/>
</dbReference>
<evidence type="ECO:0000256" key="5">
    <source>
        <dbReference type="ARBA" id="ARBA00022989"/>
    </source>
</evidence>
<keyword evidence="6 7" id="KW-0472">Membrane</keyword>
<evidence type="ECO:0000256" key="7">
    <source>
        <dbReference type="SAM" id="Phobius"/>
    </source>
</evidence>
<dbReference type="InterPro" id="IPR020846">
    <property type="entry name" value="MFS_dom"/>
</dbReference>
<evidence type="ECO:0000259" key="8">
    <source>
        <dbReference type="PROSITE" id="PS50850"/>
    </source>
</evidence>
<evidence type="ECO:0000313" key="9">
    <source>
        <dbReference type="EMBL" id="MFA3837828.1"/>
    </source>
</evidence>
<feature type="transmembrane region" description="Helical" evidence="7">
    <location>
        <begin position="374"/>
        <end position="395"/>
    </location>
</feature>
<dbReference type="InterPro" id="IPR011701">
    <property type="entry name" value="MFS"/>
</dbReference>
<dbReference type="Pfam" id="PF07690">
    <property type="entry name" value="MFS_1"/>
    <property type="match status" value="1"/>
</dbReference>
<dbReference type="Proteomes" id="UP001571476">
    <property type="component" value="Unassembled WGS sequence"/>
</dbReference>
<keyword evidence="5 7" id="KW-1133">Transmembrane helix</keyword>
<feature type="transmembrane region" description="Helical" evidence="7">
    <location>
        <begin position="284"/>
        <end position="302"/>
    </location>
</feature>
<keyword evidence="4 7" id="KW-0812">Transmembrane</keyword>
<feature type="transmembrane region" description="Helical" evidence="7">
    <location>
        <begin position="258"/>
        <end position="278"/>
    </location>
</feature>
<feature type="transmembrane region" description="Helical" evidence="7">
    <location>
        <begin position="401"/>
        <end position="422"/>
    </location>
</feature>
<dbReference type="InterPro" id="IPR036259">
    <property type="entry name" value="MFS_trans_sf"/>
</dbReference>
<keyword evidence="10" id="KW-1185">Reference proteome</keyword>
<feature type="transmembrane region" description="Helical" evidence="7">
    <location>
        <begin position="158"/>
        <end position="178"/>
    </location>
</feature>
<feature type="transmembrane region" description="Helical" evidence="7">
    <location>
        <begin position="309"/>
        <end position="328"/>
    </location>
</feature>
<feature type="domain" description="Major facilitator superfamily (MFS) profile" evidence="8">
    <location>
        <begin position="18"/>
        <end position="427"/>
    </location>
</feature>
<evidence type="ECO:0000256" key="6">
    <source>
        <dbReference type="ARBA" id="ARBA00023136"/>
    </source>
</evidence>
<keyword evidence="2" id="KW-0813">Transport</keyword>
<comment type="subcellular location">
    <subcellularLocation>
        <location evidence="1">Cell membrane</location>
        <topology evidence="1">Multi-pass membrane protein</topology>
    </subcellularLocation>
</comment>
<accession>A0ABV4SHN2</accession>
<dbReference type="Gene3D" id="1.20.1250.20">
    <property type="entry name" value="MFS general substrate transporter like domains"/>
    <property type="match status" value="2"/>
</dbReference>
<keyword evidence="3" id="KW-1003">Cell membrane</keyword>
<dbReference type="RefSeq" id="WP_328754193.1">
    <property type="nucleotide sequence ID" value="NZ_JBGOSP010000007.1"/>
</dbReference>
<dbReference type="InterPro" id="IPR005829">
    <property type="entry name" value="Sugar_transporter_CS"/>
</dbReference>
<dbReference type="CDD" id="cd17369">
    <property type="entry name" value="MFS_ShiA_like"/>
    <property type="match status" value="1"/>
</dbReference>
<evidence type="ECO:0000313" key="10">
    <source>
        <dbReference type="Proteomes" id="UP001571476"/>
    </source>
</evidence>
<evidence type="ECO:0000256" key="4">
    <source>
        <dbReference type="ARBA" id="ARBA00022692"/>
    </source>
</evidence>
<gene>
    <name evidence="9" type="ORF">ACEG43_16875</name>
</gene>
<feature type="transmembrane region" description="Helical" evidence="7">
    <location>
        <begin position="30"/>
        <end position="49"/>
    </location>
</feature>
<evidence type="ECO:0000256" key="1">
    <source>
        <dbReference type="ARBA" id="ARBA00004651"/>
    </source>
</evidence>
<dbReference type="PROSITE" id="PS00217">
    <property type="entry name" value="SUGAR_TRANSPORT_2"/>
    <property type="match status" value="1"/>
</dbReference>
<proteinExistence type="predicted"/>
<evidence type="ECO:0000256" key="2">
    <source>
        <dbReference type="ARBA" id="ARBA00022448"/>
    </source>
</evidence>
<feature type="transmembrane region" description="Helical" evidence="7">
    <location>
        <begin position="190"/>
        <end position="209"/>
    </location>
</feature>
<dbReference type="SUPFAM" id="SSF103473">
    <property type="entry name" value="MFS general substrate transporter"/>
    <property type="match status" value="1"/>
</dbReference>
<dbReference type="EMBL" id="JBGOSP010000007">
    <property type="protein sequence ID" value="MFA3837828.1"/>
    <property type="molecule type" value="Genomic_DNA"/>
</dbReference>
<comment type="caution">
    <text evidence="9">The sequence shown here is derived from an EMBL/GenBank/DDBJ whole genome shotgun (WGS) entry which is preliminary data.</text>
</comment>
<feature type="transmembrane region" description="Helical" evidence="7">
    <location>
        <begin position="91"/>
        <end position="112"/>
    </location>
</feature>
<dbReference type="PROSITE" id="PS50850">
    <property type="entry name" value="MFS"/>
    <property type="match status" value="1"/>
</dbReference>
<evidence type="ECO:0000256" key="3">
    <source>
        <dbReference type="ARBA" id="ARBA00022475"/>
    </source>
</evidence>